<evidence type="ECO:0000256" key="1">
    <source>
        <dbReference type="ARBA" id="ARBA00012928"/>
    </source>
</evidence>
<protein>
    <recommendedName>
        <fullName evidence="1">protein acetyllysine N-acetyltransferase</fullName>
        <ecNumber evidence="1">2.3.1.286</ecNumber>
    </recommendedName>
</protein>
<dbReference type="PANTHER" id="PTHR11085:SF12">
    <property type="entry name" value="NAD-DEPENDENT PROTEIN DEACYLASE SIRTUIN-6"/>
    <property type="match status" value="1"/>
</dbReference>
<feature type="compositionally biased region" description="Polar residues" evidence="8">
    <location>
        <begin position="507"/>
        <end position="519"/>
    </location>
</feature>
<dbReference type="Pfam" id="PF02146">
    <property type="entry name" value="SIR2"/>
    <property type="match status" value="1"/>
</dbReference>
<dbReference type="RefSeq" id="XP_018010311.1">
    <property type="nucleotide sequence ID" value="XM_018154822.2"/>
</dbReference>
<keyword evidence="3 7" id="KW-0479">Metal-binding</keyword>
<feature type="binding site" evidence="7">
    <location>
        <position position="176"/>
    </location>
    <ligand>
        <name>Zn(2+)</name>
        <dbReference type="ChEBI" id="CHEBI:29105"/>
    </ligand>
</feature>
<dbReference type="CTD" id="51548"/>
<dbReference type="GO" id="GO:0005634">
    <property type="term" value="C:nucleus"/>
    <property type="evidence" value="ECO:0007669"/>
    <property type="project" value="TreeGrafter"/>
</dbReference>
<dbReference type="OrthoDB" id="2919105at2759"/>
<dbReference type="SUPFAM" id="SSF52467">
    <property type="entry name" value="DHS-like NAD/FAD-binding domain"/>
    <property type="match status" value="1"/>
</dbReference>
<organism evidence="10 11">
    <name type="scientific">Hyalella azteca</name>
    <name type="common">Amphipod</name>
    <dbReference type="NCBI Taxonomy" id="294128"/>
    <lineage>
        <taxon>Eukaryota</taxon>
        <taxon>Metazoa</taxon>
        <taxon>Ecdysozoa</taxon>
        <taxon>Arthropoda</taxon>
        <taxon>Crustacea</taxon>
        <taxon>Multicrustacea</taxon>
        <taxon>Malacostraca</taxon>
        <taxon>Eumalacostraca</taxon>
        <taxon>Peracarida</taxon>
        <taxon>Amphipoda</taxon>
        <taxon>Senticaudata</taxon>
        <taxon>Talitrida</taxon>
        <taxon>Talitroidea</taxon>
        <taxon>Hyalellidae</taxon>
        <taxon>Hyalella</taxon>
    </lineage>
</organism>
<keyword evidence="5" id="KW-0520">NAD</keyword>
<feature type="region of interest" description="Disordered" evidence="8">
    <location>
        <begin position="823"/>
        <end position="856"/>
    </location>
</feature>
<dbReference type="Proteomes" id="UP000694843">
    <property type="component" value="Unplaced"/>
</dbReference>
<name>A0A8B7N8Z6_HYAAZ</name>
<gene>
    <name evidence="11" type="primary">LOC108667757</name>
</gene>
<evidence type="ECO:0000256" key="2">
    <source>
        <dbReference type="ARBA" id="ARBA00022679"/>
    </source>
</evidence>
<keyword evidence="4 7" id="KW-0862">Zinc</keyword>
<feature type="compositionally biased region" description="Basic and acidic residues" evidence="8">
    <location>
        <begin position="350"/>
        <end position="360"/>
    </location>
</feature>
<feature type="region of interest" description="Disordered" evidence="8">
    <location>
        <begin position="457"/>
        <end position="519"/>
    </location>
</feature>
<comment type="similarity">
    <text evidence="6">Belongs to the sirtuin family. Class IV subfamily.</text>
</comment>
<feature type="domain" description="Deacetylase sirtuin-type" evidence="9">
    <location>
        <begin position="27"/>
        <end position="291"/>
    </location>
</feature>
<feature type="compositionally biased region" description="Basic residues" evidence="8">
    <location>
        <begin position="331"/>
        <end position="349"/>
    </location>
</feature>
<feature type="compositionally biased region" description="Polar residues" evidence="8">
    <location>
        <begin position="471"/>
        <end position="491"/>
    </location>
</feature>
<dbReference type="PANTHER" id="PTHR11085">
    <property type="entry name" value="NAD-DEPENDENT PROTEIN DEACYLASE SIRTUIN-5, MITOCHONDRIAL-RELATED"/>
    <property type="match status" value="1"/>
</dbReference>
<dbReference type="InterPro" id="IPR003000">
    <property type="entry name" value="Sirtuin"/>
</dbReference>
<reference evidence="11" key="1">
    <citation type="submission" date="2025-08" db="UniProtKB">
        <authorList>
            <consortium name="RefSeq"/>
        </authorList>
    </citation>
    <scope>IDENTIFICATION</scope>
    <source>
        <tissue evidence="11">Whole organism</tissue>
    </source>
</reference>
<sequence>MSCNYAEGLSPYPDKGQVGMPERFAGKEELSQKVAELAALMKASRHTVFHTGAGISTSAGIPDFRGPNGVWTLEKKGLKPEINVSFDDARPTYTHMALVALEKAGLIQYLVTQNIDGLHLRSGFPRRKMAELHGNMYLDKCSVCKREFVRSTAVSTVGQKSLGVGCPGKRDTGRQCRGRLHDNILDWEHDLPHLDYNLAEKHSIGSDLSVCLGTTLQIIPSGVLPTLAKQSDGKLVICNLQPTKHDKIADIIVNGYVDDVMQELLSLLNIPCAEYSMEQDPVLITRALKSKLTKVAESELIEWTIPDTWFDDKDLIEKVRRKKAIINMKNTGKKCARTPKVDRKKRRSPIKAEVKEKTEESSSQDETLSARNQRYRKRSSVTDFVMPPKRKRRSRSKVNVDEDDSQISEKLDTKTEHVETDTKSNYASPEINENSPSLKSVSNLDVVACHGSHVGGKRRLDVEEESAVQEEGTNPLSKIDSKSLTHNNGEVSSPGAEVIDGHLGNGTVASSSPLRSVSTKENCVKRQKVEHCELRDSATTNAEDRMLNANTISPDCKQIMKIPIHAEGSSTTENIVLNPVRSNDLQTINPQKIEIAPDSKLTEAEALVMSAKMEVVGKPTEMIALCDQPKNDGVEKPKIDEAISEVTKTEAVDESLKTEITTKVTKSETVDSEKSALSSKMTKTETVGNSKKTGVITKVAENDAGSKSAKSEIASEETNEGAVVYSAKTGVTNERTKAETFGEPAKTKAVGESAETEVLSRMRKTEATTGEPAKIGDINDIANTDAGPVSLKAEVTSKVTNTLHKISKPDAVYESLKTDAVSATPKTDAVSATPRTDAVSATPKTDAVSGTPKTDAASGTPIRLMQLVELQRLMQLVVLPRLMQLVELLKLKLLTFANLMKLVVFLKQMKTSKQSKLMEI</sequence>
<evidence type="ECO:0000256" key="5">
    <source>
        <dbReference type="ARBA" id="ARBA00023027"/>
    </source>
</evidence>
<evidence type="ECO:0000256" key="8">
    <source>
        <dbReference type="SAM" id="MobiDB-lite"/>
    </source>
</evidence>
<feature type="active site" description="Proton acceptor" evidence="7">
    <location>
        <position position="133"/>
    </location>
</feature>
<dbReference type="EC" id="2.3.1.286" evidence="1"/>
<evidence type="ECO:0000256" key="4">
    <source>
        <dbReference type="ARBA" id="ARBA00022833"/>
    </source>
</evidence>
<feature type="binding site" evidence="7">
    <location>
        <position position="166"/>
    </location>
    <ligand>
        <name>Zn(2+)</name>
        <dbReference type="ChEBI" id="CHEBI:29105"/>
    </ligand>
</feature>
<dbReference type="GO" id="GO:0046969">
    <property type="term" value="F:histone H3K9 deacetylase activity, NAD-dependent"/>
    <property type="evidence" value="ECO:0007669"/>
    <property type="project" value="TreeGrafter"/>
</dbReference>
<dbReference type="InterPro" id="IPR050134">
    <property type="entry name" value="NAD-dep_sirtuin_deacylases"/>
</dbReference>
<dbReference type="GO" id="GO:0046872">
    <property type="term" value="F:metal ion binding"/>
    <property type="evidence" value="ECO:0007669"/>
    <property type="project" value="UniProtKB-KW"/>
</dbReference>
<evidence type="ECO:0000256" key="7">
    <source>
        <dbReference type="PROSITE-ProRule" id="PRU00236"/>
    </source>
</evidence>
<dbReference type="KEGG" id="hazt:108667757"/>
<dbReference type="FunFam" id="3.40.50.1220:FF:000038">
    <property type="entry name" value="NAD-dependent protein deacetylase sirtuin-6 isoform X2"/>
    <property type="match status" value="1"/>
</dbReference>
<feature type="compositionally biased region" description="Basic and acidic residues" evidence="8">
    <location>
        <begin position="407"/>
        <end position="422"/>
    </location>
</feature>
<accession>A0A8B7N8Z6</accession>
<dbReference type="InterPro" id="IPR026590">
    <property type="entry name" value="Ssirtuin_cat_dom"/>
</dbReference>
<feature type="binding site" evidence="7">
    <location>
        <position position="144"/>
    </location>
    <ligand>
        <name>Zn(2+)</name>
        <dbReference type="ChEBI" id="CHEBI:29105"/>
    </ligand>
</feature>
<evidence type="ECO:0000256" key="3">
    <source>
        <dbReference type="ARBA" id="ARBA00022723"/>
    </source>
</evidence>
<dbReference type="GO" id="GO:0003714">
    <property type="term" value="F:transcription corepressor activity"/>
    <property type="evidence" value="ECO:0007669"/>
    <property type="project" value="TreeGrafter"/>
</dbReference>
<keyword evidence="2" id="KW-0808">Transferase</keyword>
<dbReference type="Gene3D" id="3.40.50.1220">
    <property type="entry name" value="TPP-binding domain"/>
    <property type="match status" value="1"/>
</dbReference>
<dbReference type="PROSITE" id="PS50305">
    <property type="entry name" value="SIRTUIN"/>
    <property type="match status" value="1"/>
</dbReference>
<dbReference type="GO" id="GO:0000122">
    <property type="term" value="P:negative regulation of transcription by RNA polymerase II"/>
    <property type="evidence" value="ECO:0007669"/>
    <property type="project" value="TreeGrafter"/>
</dbReference>
<feature type="region of interest" description="Disordered" evidence="8">
    <location>
        <begin position="330"/>
        <end position="439"/>
    </location>
</feature>
<feature type="binding site" evidence="7">
    <location>
        <position position="141"/>
    </location>
    <ligand>
        <name>Zn(2+)</name>
        <dbReference type="ChEBI" id="CHEBI:29105"/>
    </ligand>
</feature>
<feature type="compositionally biased region" description="Polar residues" evidence="8">
    <location>
        <begin position="423"/>
        <end position="439"/>
    </location>
</feature>
<dbReference type="AlphaFoldDB" id="A0A8B7N8Z6"/>
<proteinExistence type="inferred from homology"/>
<evidence type="ECO:0000259" key="9">
    <source>
        <dbReference type="PROSITE" id="PS50305"/>
    </source>
</evidence>
<dbReference type="GO" id="GO:0070403">
    <property type="term" value="F:NAD+ binding"/>
    <property type="evidence" value="ECO:0007669"/>
    <property type="project" value="InterPro"/>
</dbReference>
<evidence type="ECO:0000313" key="10">
    <source>
        <dbReference type="Proteomes" id="UP000694843"/>
    </source>
</evidence>
<dbReference type="Gene3D" id="2.20.28.200">
    <property type="match status" value="1"/>
</dbReference>
<evidence type="ECO:0000313" key="11">
    <source>
        <dbReference type="RefSeq" id="XP_018010311.1"/>
    </source>
</evidence>
<evidence type="ECO:0000256" key="6">
    <source>
        <dbReference type="ARBA" id="ARBA00038170"/>
    </source>
</evidence>
<dbReference type="InterPro" id="IPR029035">
    <property type="entry name" value="DHS-like_NAD/FAD-binding_dom"/>
</dbReference>
<keyword evidence="10" id="KW-1185">Reference proteome</keyword>
<dbReference type="GeneID" id="108667757"/>